<evidence type="ECO:0000256" key="1">
    <source>
        <dbReference type="SAM" id="Phobius"/>
    </source>
</evidence>
<dbReference type="EMBL" id="JGYK01000003">
    <property type="protein sequence ID" value="KFI38607.1"/>
    <property type="molecule type" value="Genomic_DNA"/>
</dbReference>
<evidence type="ECO:0000256" key="2">
    <source>
        <dbReference type="SAM" id="SignalP"/>
    </source>
</evidence>
<keyword evidence="1" id="KW-0812">Transmembrane</keyword>
<gene>
    <name evidence="3" type="ORF">BACT_0062</name>
</gene>
<dbReference type="GO" id="GO:0005975">
    <property type="term" value="P:carbohydrate metabolic process"/>
    <property type="evidence" value="ECO:0007669"/>
    <property type="project" value="UniProtKB-ARBA"/>
</dbReference>
<proteinExistence type="predicted"/>
<dbReference type="eggNOG" id="ENOG5031JKK">
    <property type="taxonomic scope" value="Bacteria"/>
</dbReference>
<sequence>MRKHSLRMWTNGRAWLVAILAFAVALAMVVAVMPSAHADTSTYTTDDDFLPGDTPDSTHPAKLVLTKLLTSKPGFTATGSIQDKTNSNMPDNQVGKGVPFKLTQITPPGGAHPGDMKPNQENTFVRRTEYVGMTDDSGVIQNGGSGIGHWHTRSAGGYTDTTSLASFPHGYYLLEEVTGPGSGNPYTDPSNPLFNPRYTPVEKAIYDLPYRSTNTTTPSPGGTPTPVEGFVYNLHIYPKNINDAQLIKQVVSVKKPNGASRDKNVAQVGDTVTWKITQKLYDDNHTTSPNGDGRLDLSEIPDTASTADALALVDVLPTSLDLVSGSVHVALSWTDNNVAHQPVTTGLPSFGDIGRSNMSRPVAGHSQESMVDPSMRPDTQKQNRLLSFEVKNGSSLKTLYGNYVSGNTYTDIQVAITYDTKVTAEGDGDAGPMGLLTNVAVSDNLDNSGSNSKPFSVAASVASPGFQFAKTNKAEASHVPPITLAGVPGAVFRLTDPSDRTQFLCDDAAFHTDTQINSFGGRVKAIEATSNENGIVTFTGIPIVDDTANAVYSDASKLKFGMVEYKKPQYCTANCNTPSPTMTDYLAPSANFKTVDFSSLSGKPIADLQDTEVKPDVSKLDFKDYKTPSMPTGTTSTFKNMRGDVITLGLTNWQQDQTDPAKVGALPLTGGRGILLMLIIGLIIMVIGLVVSKQRERRMAARGAY</sequence>
<dbReference type="Proteomes" id="UP000029015">
    <property type="component" value="Unassembled WGS sequence"/>
</dbReference>
<reference evidence="3 4" key="1">
    <citation type="submission" date="2014-03" db="EMBL/GenBank/DDBJ databases">
        <title>Genomics of Bifidobacteria.</title>
        <authorList>
            <person name="Ventura M."/>
            <person name="Milani C."/>
            <person name="Lugli G.A."/>
        </authorList>
    </citation>
    <scope>NUCLEOTIDE SEQUENCE [LARGE SCALE GENOMIC DNA]</scope>
    <source>
        <strain evidence="3 4">DSM 22766</strain>
    </source>
</reference>
<evidence type="ECO:0000313" key="3">
    <source>
        <dbReference type="EMBL" id="KFI38607.1"/>
    </source>
</evidence>
<feature type="chain" id="PRO_5009746093" evidence="2">
    <location>
        <begin position="39"/>
        <end position="705"/>
    </location>
</feature>
<accession>A0A086YWF7</accession>
<dbReference type="PATRIC" id="fig|1437605.7.peg.1255"/>
<organism evidence="3 4">
    <name type="scientific">Bifidobacterium actinocoloniiforme DSM 22766</name>
    <dbReference type="NCBI Taxonomy" id="1437605"/>
    <lineage>
        <taxon>Bacteria</taxon>
        <taxon>Bacillati</taxon>
        <taxon>Actinomycetota</taxon>
        <taxon>Actinomycetes</taxon>
        <taxon>Bifidobacteriales</taxon>
        <taxon>Bifidobacteriaceae</taxon>
        <taxon>Bifidobacterium</taxon>
    </lineage>
</organism>
<dbReference type="InterPro" id="IPR013783">
    <property type="entry name" value="Ig-like_fold"/>
</dbReference>
<feature type="transmembrane region" description="Helical" evidence="1">
    <location>
        <begin position="673"/>
        <end position="692"/>
    </location>
</feature>
<dbReference type="OrthoDB" id="3240424at2"/>
<feature type="signal peptide" evidence="2">
    <location>
        <begin position="1"/>
        <end position="38"/>
    </location>
</feature>
<dbReference type="RefSeq" id="WP_033504514.1">
    <property type="nucleotide sequence ID" value="NZ_CP011786.1"/>
</dbReference>
<keyword evidence="2" id="KW-0732">Signal</keyword>
<dbReference type="AlphaFoldDB" id="A0A086YWF7"/>
<protein>
    <submittedName>
        <fullName evidence="3">Uncharacterized protein</fullName>
    </submittedName>
</protein>
<name>A0A086YWF7_9BIFI</name>
<comment type="caution">
    <text evidence="3">The sequence shown here is derived from an EMBL/GenBank/DDBJ whole genome shotgun (WGS) entry which is preliminary data.</text>
</comment>
<dbReference type="KEGG" id="bact:AB656_06115"/>
<dbReference type="Gene3D" id="2.60.40.10">
    <property type="entry name" value="Immunoglobulins"/>
    <property type="match status" value="1"/>
</dbReference>
<keyword evidence="4" id="KW-1185">Reference proteome</keyword>
<keyword evidence="1" id="KW-1133">Transmembrane helix</keyword>
<keyword evidence="1" id="KW-0472">Membrane</keyword>
<evidence type="ECO:0000313" key="4">
    <source>
        <dbReference type="Proteomes" id="UP000029015"/>
    </source>
</evidence>